<keyword evidence="1" id="KW-0472">Membrane</keyword>
<feature type="transmembrane region" description="Helical" evidence="1">
    <location>
        <begin position="55"/>
        <end position="80"/>
    </location>
</feature>
<feature type="transmembrane region" description="Helical" evidence="1">
    <location>
        <begin position="21"/>
        <end position="43"/>
    </location>
</feature>
<accession>A0A516GHR6</accession>
<dbReference type="AlphaFoldDB" id="A0A516GHR6"/>
<proteinExistence type="predicted"/>
<dbReference type="Pfam" id="PF04307">
    <property type="entry name" value="YdjM"/>
    <property type="match status" value="1"/>
</dbReference>
<name>A0A516GHR6_9LACT</name>
<evidence type="ECO:0000313" key="3">
    <source>
        <dbReference type="Proteomes" id="UP000315953"/>
    </source>
</evidence>
<keyword evidence="1" id="KW-1133">Transmembrane helix</keyword>
<reference evidence="2 3" key="1">
    <citation type="submission" date="2019-07" db="EMBL/GenBank/DDBJ databases">
        <title>Genome assembly of a nasal isolate of Dolosigranulum pigrum from a chronic sinusitis patient.</title>
        <authorList>
            <person name="Baig S."/>
            <person name="Overballe-Petersen S."/>
            <person name="Kaspar U."/>
            <person name="Rendboe A."/>
            <person name="de Man T."/>
            <person name="Liu C."/>
            <person name="Price L.B."/>
            <person name="Stegger M."/>
            <person name="Becker K."/>
            <person name="Skytt Andersen P."/>
        </authorList>
    </citation>
    <scope>NUCLEOTIDE SEQUENCE [LARGE SCALE GENOMIC DNA]</scope>
    <source>
        <strain evidence="2 3">83VPs-KB5</strain>
    </source>
</reference>
<evidence type="ECO:0000313" key="2">
    <source>
        <dbReference type="EMBL" id="QDO91074.1"/>
    </source>
</evidence>
<keyword evidence="1" id="KW-0812">Transmembrane</keyword>
<dbReference type="GO" id="GO:0016787">
    <property type="term" value="F:hydrolase activity"/>
    <property type="evidence" value="ECO:0007669"/>
    <property type="project" value="UniProtKB-KW"/>
</dbReference>
<dbReference type="KEGG" id="dpm:FNV33_03045"/>
<dbReference type="InterPro" id="IPR007404">
    <property type="entry name" value="YdjM-like"/>
</dbReference>
<dbReference type="EMBL" id="CP041626">
    <property type="protein sequence ID" value="QDO91074.1"/>
    <property type="molecule type" value="Genomic_DNA"/>
</dbReference>
<sequence length="151" mass="17980">MDESCSYIGRRLPIISHLIKFLFGHRGIFHSMPFLLLGLFAFYNLVYSFGWSDEWVHWFGLGYFMHIIMDSFSVSGVPLFKPFYDESIKLGLGKIYYRTGSLFEKSVFFITAGFVFILILQFNLIELFTEDIARWLSLIWQNVKDWRLFLW</sequence>
<dbReference type="PANTHER" id="PTHR35531">
    <property type="entry name" value="INNER MEMBRANE PROTEIN YBCI-RELATED"/>
    <property type="match status" value="1"/>
</dbReference>
<protein>
    <submittedName>
        <fullName evidence="2">Metal-dependent hydrolase</fullName>
    </submittedName>
</protein>
<dbReference type="RefSeq" id="WP_143333236.1">
    <property type="nucleotide sequence ID" value="NZ_CP041626.1"/>
</dbReference>
<evidence type="ECO:0000256" key="1">
    <source>
        <dbReference type="SAM" id="Phobius"/>
    </source>
</evidence>
<organism evidence="2 3">
    <name type="scientific">Dolosigranulum pigrum</name>
    <dbReference type="NCBI Taxonomy" id="29394"/>
    <lineage>
        <taxon>Bacteria</taxon>
        <taxon>Bacillati</taxon>
        <taxon>Bacillota</taxon>
        <taxon>Bacilli</taxon>
        <taxon>Lactobacillales</taxon>
        <taxon>Carnobacteriaceae</taxon>
        <taxon>Dolosigranulum</taxon>
    </lineage>
</organism>
<keyword evidence="2" id="KW-0378">Hydrolase</keyword>
<dbReference type="PANTHER" id="PTHR35531:SF1">
    <property type="entry name" value="INNER MEMBRANE PROTEIN YBCI-RELATED"/>
    <property type="match status" value="1"/>
</dbReference>
<gene>
    <name evidence="2" type="ORF">FNV33_03045</name>
</gene>
<dbReference type="Proteomes" id="UP000315953">
    <property type="component" value="Chromosome"/>
</dbReference>
<feature type="transmembrane region" description="Helical" evidence="1">
    <location>
        <begin position="107"/>
        <end position="125"/>
    </location>
</feature>